<keyword evidence="5" id="KW-0997">Cell inner membrane</keyword>
<dbReference type="InterPro" id="IPR043129">
    <property type="entry name" value="ATPase_NBD"/>
</dbReference>
<evidence type="ECO:0000313" key="15">
    <source>
        <dbReference type="Proteomes" id="UP000596074"/>
    </source>
</evidence>
<dbReference type="KEGG" id="vcw:GJQ55_06770"/>
<dbReference type="GO" id="GO:0005886">
    <property type="term" value="C:plasma membrane"/>
    <property type="evidence" value="ECO:0007669"/>
    <property type="project" value="UniProtKB-SubCell"/>
</dbReference>
<dbReference type="PIRSF" id="PIRSF015761">
    <property type="entry name" value="Protein_L"/>
    <property type="match status" value="1"/>
</dbReference>
<evidence type="ECO:0000256" key="5">
    <source>
        <dbReference type="ARBA" id="ARBA00022519"/>
    </source>
</evidence>
<comment type="similarity">
    <text evidence="2 10">Belongs to the GSP L family.</text>
</comment>
<dbReference type="AlphaFoldDB" id="A0A9X7YP14"/>
<sequence>METVKVQWQAHTGEWLISASRDSTPQRLTQWAEALPDLTQVRLVLAAQNYACYWLSLPGVSSRHLPRALPFALEESLIGDIADYLIVPAGSAQKQVRAYVVANDLIERLLEACEMHHVRVLELIPETSLLGDEPLLQRTEGGWLASLPGRFEGYVGDAALTPVLESLFADEAQLASLTLRAPQLATAQLLQTTLESSFAGQIGSIHSEPDSGAAATLPARPVNLLTGQYQVRPQRERRHAPWWQALAGMAAAWVLFWTLTLYLDVQRLQQQSGEVRQQTISLYQQLFPGERVRALERQIREKLSGDSGGSDAGFLSATHTLAQVYQQQGLQQQVQLTSLRFNDRLQELMVEVQAKGLNDLQVLRQALEQAGLSAEIASATNDNNGVKGRIRIGGRV</sequence>
<evidence type="ECO:0000256" key="10">
    <source>
        <dbReference type="PIRNR" id="PIRNR015761"/>
    </source>
</evidence>
<evidence type="ECO:0000259" key="12">
    <source>
        <dbReference type="Pfam" id="PF05134"/>
    </source>
</evidence>
<dbReference type="EMBL" id="CP046056">
    <property type="protein sequence ID" value="QQD24196.1"/>
    <property type="molecule type" value="Genomic_DNA"/>
</dbReference>
<gene>
    <name evidence="14" type="ORF">GJQ55_06770</name>
</gene>
<dbReference type="RefSeq" id="WP_228344233.1">
    <property type="nucleotide sequence ID" value="NZ_CP046056.1"/>
</dbReference>
<dbReference type="GO" id="GO:0015628">
    <property type="term" value="P:protein secretion by the type II secretion system"/>
    <property type="evidence" value="ECO:0007669"/>
    <property type="project" value="InterPro"/>
</dbReference>
<dbReference type="InterPro" id="IPR025691">
    <property type="entry name" value="GspL_pp_dom"/>
</dbReference>
<evidence type="ECO:0000256" key="4">
    <source>
        <dbReference type="ARBA" id="ARBA00022475"/>
    </source>
</evidence>
<keyword evidence="7 10" id="KW-0653">Protein transport</keyword>
<dbReference type="InterPro" id="IPR007812">
    <property type="entry name" value="T2SS_protein-GspL"/>
</dbReference>
<evidence type="ECO:0000256" key="6">
    <source>
        <dbReference type="ARBA" id="ARBA00022692"/>
    </source>
</evidence>
<dbReference type="GO" id="GO:0015627">
    <property type="term" value="C:type II protein secretion system complex"/>
    <property type="evidence" value="ECO:0007669"/>
    <property type="project" value="InterPro"/>
</dbReference>
<keyword evidence="6 11" id="KW-0812">Transmembrane</keyword>
<feature type="domain" description="GspL periplasmic" evidence="13">
    <location>
        <begin position="242"/>
        <end position="392"/>
    </location>
</feature>
<proteinExistence type="inferred from homology"/>
<comment type="function">
    <text evidence="10">Inner membrane component of the type II secretion system required for the energy-dependent secretion of extracellular factors such as proteases and toxins from the periplasm.</text>
</comment>
<organism evidence="14 15">
    <name type="scientific">Venatoribacter cucullus</name>
    <dbReference type="NCBI Taxonomy" id="2661630"/>
    <lineage>
        <taxon>Bacteria</taxon>
        <taxon>Pseudomonadati</taxon>
        <taxon>Pseudomonadota</taxon>
        <taxon>Gammaproteobacteria</taxon>
        <taxon>Oceanospirillales</taxon>
        <taxon>Oceanospirillaceae</taxon>
        <taxon>Venatoribacter</taxon>
    </lineage>
</organism>
<dbReference type="Gene3D" id="3.30.1360.100">
    <property type="entry name" value="General secretion pathway protein M, EpsM"/>
    <property type="match status" value="1"/>
</dbReference>
<comment type="subcellular location">
    <subcellularLocation>
        <location evidence="1">Cell inner membrane</location>
        <topology evidence="1">Single-pass membrane protein</topology>
    </subcellularLocation>
</comment>
<keyword evidence="15" id="KW-1185">Reference proteome</keyword>
<evidence type="ECO:0000259" key="13">
    <source>
        <dbReference type="Pfam" id="PF12693"/>
    </source>
</evidence>
<dbReference type="Pfam" id="PF05134">
    <property type="entry name" value="T2SSL"/>
    <property type="match status" value="1"/>
</dbReference>
<evidence type="ECO:0000256" key="11">
    <source>
        <dbReference type="SAM" id="Phobius"/>
    </source>
</evidence>
<evidence type="ECO:0000256" key="8">
    <source>
        <dbReference type="ARBA" id="ARBA00022989"/>
    </source>
</evidence>
<evidence type="ECO:0000256" key="2">
    <source>
        <dbReference type="ARBA" id="ARBA00005318"/>
    </source>
</evidence>
<keyword evidence="9 11" id="KW-0472">Membrane</keyword>
<evidence type="ECO:0000256" key="1">
    <source>
        <dbReference type="ARBA" id="ARBA00004377"/>
    </source>
</evidence>
<evidence type="ECO:0000256" key="3">
    <source>
        <dbReference type="ARBA" id="ARBA00022448"/>
    </source>
</evidence>
<feature type="domain" description="GspL cytoplasmic actin-ATPase-like" evidence="12">
    <location>
        <begin position="14"/>
        <end position="188"/>
    </location>
</feature>
<evidence type="ECO:0000313" key="14">
    <source>
        <dbReference type="EMBL" id="QQD24196.1"/>
    </source>
</evidence>
<evidence type="ECO:0000256" key="9">
    <source>
        <dbReference type="ARBA" id="ARBA00023136"/>
    </source>
</evidence>
<evidence type="ECO:0000256" key="7">
    <source>
        <dbReference type="ARBA" id="ARBA00022927"/>
    </source>
</evidence>
<keyword evidence="3 10" id="KW-0813">Transport</keyword>
<dbReference type="NCBIfam" id="TIGR01709">
    <property type="entry name" value="typeII_sec_gspL"/>
    <property type="match status" value="1"/>
</dbReference>
<keyword evidence="8 11" id="KW-1133">Transmembrane helix</keyword>
<dbReference type="GO" id="GO:0009276">
    <property type="term" value="C:Gram-negative-bacterium-type cell wall"/>
    <property type="evidence" value="ECO:0007669"/>
    <property type="project" value="InterPro"/>
</dbReference>
<dbReference type="Pfam" id="PF12693">
    <property type="entry name" value="GspL_C"/>
    <property type="match status" value="1"/>
</dbReference>
<protein>
    <recommendedName>
        <fullName evidence="10">Type II secretion system protein L</fullName>
        <shortName evidence="10">T2SS protein L</shortName>
    </recommendedName>
</protein>
<keyword evidence="4" id="KW-1003">Cell membrane</keyword>
<reference evidence="14 15" key="1">
    <citation type="submission" date="2019-11" db="EMBL/GenBank/DDBJ databases">
        <title>Venatorbacter sp. nov. a predator of Campylobacter and other Gram-negative bacteria.</title>
        <authorList>
            <person name="Saeedi A."/>
            <person name="Cummings N.J."/>
            <person name="Connerton I.F."/>
            <person name="Connerton P.L."/>
        </authorList>
    </citation>
    <scope>NUCLEOTIDE SEQUENCE [LARGE SCALE GENOMIC DNA]</scope>
    <source>
        <strain evidence="14">XL5</strain>
    </source>
</reference>
<feature type="transmembrane region" description="Helical" evidence="11">
    <location>
        <begin position="242"/>
        <end position="263"/>
    </location>
</feature>
<accession>A0A9X7YP14</accession>
<dbReference type="Gene3D" id="3.30.420.380">
    <property type="match status" value="1"/>
</dbReference>
<name>A0A9X7YP14_9GAMM</name>
<dbReference type="SUPFAM" id="SSF53067">
    <property type="entry name" value="Actin-like ATPase domain"/>
    <property type="match status" value="1"/>
</dbReference>
<dbReference type="Proteomes" id="UP000596074">
    <property type="component" value="Chromosome"/>
</dbReference>
<dbReference type="InterPro" id="IPR024230">
    <property type="entry name" value="GspL_cyto_dom"/>
</dbReference>